<evidence type="ECO:0000313" key="2">
    <source>
        <dbReference type="EMBL" id="MPC53537.1"/>
    </source>
</evidence>
<feature type="region of interest" description="Disordered" evidence="1">
    <location>
        <begin position="1"/>
        <end position="39"/>
    </location>
</feature>
<evidence type="ECO:0000313" key="3">
    <source>
        <dbReference type="Proteomes" id="UP000324222"/>
    </source>
</evidence>
<dbReference type="Proteomes" id="UP000324222">
    <property type="component" value="Unassembled WGS sequence"/>
</dbReference>
<feature type="compositionally biased region" description="Polar residues" evidence="1">
    <location>
        <begin position="9"/>
        <end position="26"/>
    </location>
</feature>
<comment type="caution">
    <text evidence="2">The sequence shown here is derived from an EMBL/GenBank/DDBJ whole genome shotgun (WGS) entry which is preliminary data.</text>
</comment>
<sequence length="131" mass="13770">MAEGWCASPRSQLSGGQATRYSTRPGTNRGELSTHHKGRPGVSLLLVPLGVRTAAATRADLGGKQLEETLPEGGAAGGVEDKVDAEVRVLQLHEELLQVPHQHLVCLLLAAPETAEEGVDANHVAVGERGR</sequence>
<organism evidence="2 3">
    <name type="scientific">Portunus trituberculatus</name>
    <name type="common">Swimming crab</name>
    <name type="synonym">Neptunus trituberculatus</name>
    <dbReference type="NCBI Taxonomy" id="210409"/>
    <lineage>
        <taxon>Eukaryota</taxon>
        <taxon>Metazoa</taxon>
        <taxon>Ecdysozoa</taxon>
        <taxon>Arthropoda</taxon>
        <taxon>Crustacea</taxon>
        <taxon>Multicrustacea</taxon>
        <taxon>Malacostraca</taxon>
        <taxon>Eumalacostraca</taxon>
        <taxon>Eucarida</taxon>
        <taxon>Decapoda</taxon>
        <taxon>Pleocyemata</taxon>
        <taxon>Brachyura</taxon>
        <taxon>Eubrachyura</taxon>
        <taxon>Portunoidea</taxon>
        <taxon>Portunidae</taxon>
        <taxon>Portuninae</taxon>
        <taxon>Portunus</taxon>
    </lineage>
</organism>
<accession>A0A5B7G7K2</accession>
<reference evidence="2 3" key="1">
    <citation type="submission" date="2019-05" db="EMBL/GenBank/DDBJ databases">
        <title>Another draft genome of Portunus trituberculatus and its Hox gene families provides insights of decapod evolution.</title>
        <authorList>
            <person name="Jeong J.-H."/>
            <person name="Song I."/>
            <person name="Kim S."/>
            <person name="Choi T."/>
            <person name="Kim D."/>
            <person name="Ryu S."/>
            <person name="Kim W."/>
        </authorList>
    </citation>
    <scope>NUCLEOTIDE SEQUENCE [LARGE SCALE GENOMIC DNA]</scope>
    <source>
        <tissue evidence="2">Muscle</tissue>
    </source>
</reference>
<gene>
    <name evidence="2" type="ORF">E2C01_047432</name>
</gene>
<keyword evidence="3" id="KW-1185">Reference proteome</keyword>
<dbReference type="EMBL" id="VSRR010011701">
    <property type="protein sequence ID" value="MPC53537.1"/>
    <property type="molecule type" value="Genomic_DNA"/>
</dbReference>
<protein>
    <submittedName>
        <fullName evidence="2">Uncharacterized protein</fullName>
    </submittedName>
</protein>
<dbReference type="AlphaFoldDB" id="A0A5B7G7K2"/>
<evidence type="ECO:0000256" key="1">
    <source>
        <dbReference type="SAM" id="MobiDB-lite"/>
    </source>
</evidence>
<name>A0A5B7G7K2_PORTR</name>
<proteinExistence type="predicted"/>